<keyword evidence="6 11" id="KW-0547">Nucleotide-binding</keyword>
<organism evidence="14 15">
    <name type="scientific">Paenibacillus ferrarius</name>
    <dbReference type="NCBI Taxonomy" id="1469647"/>
    <lineage>
        <taxon>Bacteria</taxon>
        <taxon>Bacillati</taxon>
        <taxon>Bacillota</taxon>
        <taxon>Bacilli</taxon>
        <taxon>Bacillales</taxon>
        <taxon>Paenibacillaceae</taxon>
        <taxon>Paenibacillus</taxon>
    </lineage>
</organism>
<feature type="binding site" evidence="11">
    <location>
        <position position="255"/>
    </location>
    <ligand>
        <name>ATP</name>
        <dbReference type="ChEBI" id="CHEBI:30616"/>
    </ligand>
</feature>
<gene>
    <name evidence="11" type="primary">gltX</name>
    <name evidence="14" type="ORF">BC351_36300</name>
</gene>
<dbReference type="Gene3D" id="3.40.50.620">
    <property type="entry name" value="HUPs"/>
    <property type="match status" value="1"/>
</dbReference>
<keyword evidence="11" id="KW-0479">Metal-binding</keyword>
<sequence>MNQPLRVRYAPSPTGHLHIGGARTALFDYLLARRHGGAFVVRFEDTDQTRHKESGIEDQLNGLRWLGLEWDESVDIGGPYGPYRQMERLDIYQTYLDQLLQSGHAYPCYCSEADLEQERAEQEASGEMGGYSGKCRHLTPEQIAAHQAEGRKPSTRFRVPADRIIEIEDKVREHVEFESNGIGDFIIARPDGIPTYNFAVIVDDHLMKINLVIRGEEHLSNTPRQILMYEALGLPVPDFAHLALILNPDRKKMSKRDESIIQFIEQYRELGYLPEAVVNFIALLGWSPGGEEEIFTKEELIAQFDLDRVSKSPAVFDMDKLNWMNNAYLKKTPLARVVELCKPHLHKAGYIQSELDEAKEAWVTALVGLNQDRMRYAAEIVELSSIFFKDELVIDEEAAAVLKEEHVPVVLASFLTQVEQAEAFTVEAIPALLKQVQKDTGFKGKQLFMSIRSALTGQVHGPDLNVSLYLLGKEKVASRLRNLL</sequence>
<keyword evidence="11" id="KW-0862">Zinc</keyword>
<evidence type="ECO:0000256" key="10">
    <source>
        <dbReference type="ARBA" id="ARBA00048351"/>
    </source>
</evidence>
<dbReference type="GO" id="GO:0005524">
    <property type="term" value="F:ATP binding"/>
    <property type="evidence" value="ECO:0007669"/>
    <property type="project" value="UniProtKB-UniRule"/>
</dbReference>
<comment type="subunit">
    <text evidence="3 11">Monomer.</text>
</comment>
<dbReference type="GO" id="GO:0000049">
    <property type="term" value="F:tRNA binding"/>
    <property type="evidence" value="ECO:0007669"/>
    <property type="project" value="InterPro"/>
</dbReference>
<accession>A0A1V4HCS2</accession>
<comment type="similarity">
    <text evidence="2 11">Belongs to the class-I aminoacyl-tRNA synthetase family. Glutamate--tRNA ligase type 1 subfamily.</text>
</comment>
<feature type="binding site" evidence="11">
    <location>
        <position position="108"/>
    </location>
    <ligand>
        <name>Zn(2+)</name>
        <dbReference type="ChEBI" id="CHEBI:29105"/>
    </ligand>
</feature>
<dbReference type="STRING" id="1469647.BC351_36300"/>
<evidence type="ECO:0000259" key="12">
    <source>
        <dbReference type="Pfam" id="PF00749"/>
    </source>
</evidence>
<evidence type="ECO:0000256" key="2">
    <source>
        <dbReference type="ARBA" id="ARBA00007894"/>
    </source>
</evidence>
<keyword evidence="15" id="KW-1185">Reference proteome</keyword>
<evidence type="ECO:0000313" key="15">
    <source>
        <dbReference type="Proteomes" id="UP000190626"/>
    </source>
</evidence>
<feature type="domain" description="Aminoacyl-tRNA synthetase class I anticodon-binding" evidence="13">
    <location>
        <begin position="337"/>
        <end position="483"/>
    </location>
</feature>
<comment type="subcellular location">
    <subcellularLocation>
        <location evidence="1 11">Cytoplasm</location>
    </subcellularLocation>
</comment>
<feature type="domain" description="Glutamyl/glutaminyl-tRNA synthetase class Ib catalytic" evidence="12">
    <location>
        <begin position="5"/>
        <end position="323"/>
    </location>
</feature>
<dbReference type="PRINTS" id="PR00987">
    <property type="entry name" value="TRNASYNTHGLU"/>
</dbReference>
<evidence type="ECO:0000256" key="9">
    <source>
        <dbReference type="ARBA" id="ARBA00023146"/>
    </source>
</evidence>
<evidence type="ECO:0000256" key="8">
    <source>
        <dbReference type="ARBA" id="ARBA00022917"/>
    </source>
</evidence>
<comment type="caution">
    <text evidence="14">The sequence shown here is derived from an EMBL/GenBank/DDBJ whole genome shotgun (WGS) entry which is preliminary data.</text>
</comment>
<dbReference type="Pfam" id="PF19269">
    <property type="entry name" value="Anticodon_2"/>
    <property type="match status" value="1"/>
</dbReference>
<keyword evidence="5 11" id="KW-0436">Ligase</keyword>
<dbReference type="InterPro" id="IPR004527">
    <property type="entry name" value="Glu-tRNA-ligase_bac/mito"/>
</dbReference>
<dbReference type="FunFam" id="3.40.50.620:FF:000007">
    <property type="entry name" value="Glutamate--tRNA ligase"/>
    <property type="match status" value="1"/>
</dbReference>
<dbReference type="SUPFAM" id="SSF52374">
    <property type="entry name" value="Nucleotidylyl transferase"/>
    <property type="match status" value="1"/>
</dbReference>
<comment type="function">
    <text evidence="11">Catalyzes the attachment of glutamate to tRNA(Glu) in a two-step reaction: glutamate is first activated by ATP to form Glu-AMP and then transferred to the acceptor end of tRNA(Glu).</text>
</comment>
<dbReference type="InterPro" id="IPR020058">
    <property type="entry name" value="Glu/Gln-tRNA-synth_Ib_cat-dom"/>
</dbReference>
<evidence type="ECO:0000259" key="13">
    <source>
        <dbReference type="Pfam" id="PF19269"/>
    </source>
</evidence>
<reference evidence="15" key="1">
    <citation type="submission" date="2016-07" db="EMBL/GenBank/DDBJ databases">
        <authorList>
            <person name="Florea S."/>
            <person name="Webb J.S."/>
            <person name="Jaromczyk J."/>
            <person name="Schardl C.L."/>
        </authorList>
    </citation>
    <scope>NUCLEOTIDE SEQUENCE [LARGE SCALE GENOMIC DNA]</scope>
    <source>
        <strain evidence="15">CY1</strain>
    </source>
</reference>
<feature type="binding site" evidence="11">
    <location>
        <position position="137"/>
    </location>
    <ligand>
        <name>Zn(2+)</name>
        <dbReference type="ChEBI" id="CHEBI:29105"/>
    </ligand>
</feature>
<dbReference type="FunFam" id="1.10.10.350:FF:000002">
    <property type="entry name" value="Glutamate--tRNA ligase"/>
    <property type="match status" value="1"/>
</dbReference>
<evidence type="ECO:0000256" key="11">
    <source>
        <dbReference type="HAMAP-Rule" id="MF_00022"/>
    </source>
</evidence>
<dbReference type="InterPro" id="IPR049940">
    <property type="entry name" value="GluQ/Sye"/>
</dbReference>
<dbReference type="GO" id="GO:0004818">
    <property type="term" value="F:glutamate-tRNA ligase activity"/>
    <property type="evidence" value="ECO:0007669"/>
    <property type="project" value="UniProtKB-UniRule"/>
</dbReference>
<dbReference type="HAMAP" id="MF_00022">
    <property type="entry name" value="Glu_tRNA_synth_type1"/>
    <property type="match status" value="1"/>
</dbReference>
<evidence type="ECO:0000256" key="4">
    <source>
        <dbReference type="ARBA" id="ARBA00022490"/>
    </source>
</evidence>
<dbReference type="InterPro" id="IPR008925">
    <property type="entry name" value="aa_tRNA-synth_I_cd-bd_sf"/>
</dbReference>
<comment type="catalytic activity">
    <reaction evidence="10 11">
        <text>tRNA(Glu) + L-glutamate + ATP = L-glutamyl-tRNA(Glu) + AMP + diphosphate</text>
        <dbReference type="Rhea" id="RHEA:23540"/>
        <dbReference type="Rhea" id="RHEA-COMP:9663"/>
        <dbReference type="Rhea" id="RHEA-COMP:9680"/>
        <dbReference type="ChEBI" id="CHEBI:29985"/>
        <dbReference type="ChEBI" id="CHEBI:30616"/>
        <dbReference type="ChEBI" id="CHEBI:33019"/>
        <dbReference type="ChEBI" id="CHEBI:78442"/>
        <dbReference type="ChEBI" id="CHEBI:78520"/>
        <dbReference type="ChEBI" id="CHEBI:456215"/>
        <dbReference type="EC" id="6.1.1.17"/>
    </reaction>
</comment>
<evidence type="ECO:0000256" key="1">
    <source>
        <dbReference type="ARBA" id="ARBA00004496"/>
    </source>
</evidence>
<dbReference type="Proteomes" id="UP000190626">
    <property type="component" value="Unassembled WGS sequence"/>
</dbReference>
<dbReference type="AlphaFoldDB" id="A0A1V4HCS2"/>
<evidence type="ECO:0000256" key="7">
    <source>
        <dbReference type="ARBA" id="ARBA00022840"/>
    </source>
</evidence>
<keyword evidence="7 11" id="KW-0067">ATP-binding</keyword>
<dbReference type="PROSITE" id="PS00178">
    <property type="entry name" value="AA_TRNA_LIGASE_I"/>
    <property type="match status" value="1"/>
</dbReference>
<name>A0A1V4HCS2_9BACL</name>
<dbReference type="Gene3D" id="1.10.10.350">
    <property type="match status" value="1"/>
</dbReference>
<dbReference type="PANTHER" id="PTHR43311">
    <property type="entry name" value="GLUTAMATE--TRNA LIGASE"/>
    <property type="match status" value="1"/>
</dbReference>
<feature type="binding site" evidence="11">
    <location>
        <position position="110"/>
    </location>
    <ligand>
        <name>Zn(2+)</name>
        <dbReference type="ChEBI" id="CHEBI:29105"/>
    </ligand>
</feature>
<evidence type="ECO:0000256" key="5">
    <source>
        <dbReference type="ARBA" id="ARBA00022598"/>
    </source>
</evidence>
<comment type="cofactor">
    <cofactor evidence="11">
        <name>Zn(2+)</name>
        <dbReference type="ChEBI" id="CHEBI:29105"/>
    </cofactor>
    <text evidence="11">Binds 1 zinc ion per subunit.</text>
</comment>
<dbReference type="PANTHER" id="PTHR43311:SF2">
    <property type="entry name" value="GLUTAMATE--TRNA LIGASE, MITOCHONDRIAL-RELATED"/>
    <property type="match status" value="1"/>
</dbReference>
<dbReference type="InterPro" id="IPR020751">
    <property type="entry name" value="aa-tRNA-synth_I_codon-bd_sub2"/>
</dbReference>
<dbReference type="InterPro" id="IPR033910">
    <property type="entry name" value="GluRS_core"/>
</dbReference>
<dbReference type="OrthoDB" id="9807503at2"/>
<keyword evidence="9 11" id="KW-0030">Aminoacyl-tRNA synthetase</keyword>
<dbReference type="GO" id="GO:0008270">
    <property type="term" value="F:zinc ion binding"/>
    <property type="evidence" value="ECO:0007669"/>
    <property type="project" value="UniProtKB-UniRule"/>
</dbReference>
<feature type="short sequence motif" description="'HIGH' region" evidence="11">
    <location>
        <begin position="11"/>
        <end position="21"/>
    </location>
</feature>
<dbReference type="Pfam" id="PF00749">
    <property type="entry name" value="tRNA-synt_1c"/>
    <property type="match status" value="1"/>
</dbReference>
<keyword evidence="4 11" id="KW-0963">Cytoplasm</keyword>
<dbReference type="InterPro" id="IPR045462">
    <property type="entry name" value="aa-tRNA-synth_I_cd-bd"/>
</dbReference>
<keyword evidence="8 11" id="KW-0648">Protein biosynthesis</keyword>
<feature type="short sequence motif" description="'KMSKS' region" evidence="11">
    <location>
        <begin position="252"/>
        <end position="256"/>
    </location>
</feature>
<evidence type="ECO:0000256" key="3">
    <source>
        <dbReference type="ARBA" id="ARBA00011245"/>
    </source>
</evidence>
<proteinExistence type="inferred from homology"/>
<evidence type="ECO:0000313" key="14">
    <source>
        <dbReference type="EMBL" id="OPH50106.1"/>
    </source>
</evidence>
<dbReference type="EMBL" id="MBTG01000035">
    <property type="protein sequence ID" value="OPH50106.1"/>
    <property type="molecule type" value="Genomic_DNA"/>
</dbReference>
<dbReference type="CDD" id="cd00808">
    <property type="entry name" value="GluRS_core"/>
    <property type="match status" value="1"/>
</dbReference>
<dbReference type="GO" id="GO:0005829">
    <property type="term" value="C:cytosol"/>
    <property type="evidence" value="ECO:0007669"/>
    <property type="project" value="TreeGrafter"/>
</dbReference>
<dbReference type="RefSeq" id="WP_079418055.1">
    <property type="nucleotide sequence ID" value="NZ_MBTG01000035.1"/>
</dbReference>
<dbReference type="InterPro" id="IPR001412">
    <property type="entry name" value="aa-tRNA-synth_I_CS"/>
</dbReference>
<evidence type="ECO:0000256" key="6">
    <source>
        <dbReference type="ARBA" id="ARBA00022741"/>
    </source>
</evidence>
<dbReference type="SUPFAM" id="SSF48163">
    <property type="entry name" value="An anticodon-binding domain of class I aminoacyl-tRNA synthetases"/>
    <property type="match status" value="1"/>
</dbReference>
<feature type="binding site" evidence="11">
    <location>
        <position position="135"/>
    </location>
    <ligand>
        <name>Zn(2+)</name>
        <dbReference type="ChEBI" id="CHEBI:29105"/>
    </ligand>
</feature>
<dbReference type="EC" id="6.1.1.17" evidence="11"/>
<dbReference type="InterPro" id="IPR014729">
    <property type="entry name" value="Rossmann-like_a/b/a_fold"/>
</dbReference>
<dbReference type="InterPro" id="IPR000924">
    <property type="entry name" value="Glu/Gln-tRNA-synth"/>
</dbReference>
<dbReference type="GO" id="GO:0006424">
    <property type="term" value="P:glutamyl-tRNA aminoacylation"/>
    <property type="evidence" value="ECO:0007669"/>
    <property type="project" value="UniProtKB-UniRule"/>
</dbReference>
<protein>
    <recommendedName>
        <fullName evidence="11">Glutamate--tRNA ligase</fullName>
        <ecNumber evidence="11">6.1.1.17</ecNumber>
    </recommendedName>
    <alternativeName>
        <fullName evidence="11">Glutamyl-tRNA synthetase</fullName>
        <shortName evidence="11">GluRS</shortName>
    </alternativeName>
</protein>
<dbReference type="NCBIfam" id="TIGR00464">
    <property type="entry name" value="gltX_bact"/>
    <property type="match status" value="1"/>
</dbReference>